<dbReference type="AlphaFoldDB" id="A0AAJ6VVZ0"/>
<dbReference type="InterPro" id="IPR007768">
    <property type="entry name" value="Suppressor_of_fused"/>
</dbReference>
<evidence type="ECO:0000313" key="5">
    <source>
        <dbReference type="RefSeq" id="XP_003740661.1"/>
    </source>
</evidence>
<dbReference type="Proteomes" id="UP000694867">
    <property type="component" value="Unplaced"/>
</dbReference>
<dbReference type="GO" id="GO:0005737">
    <property type="term" value="C:cytoplasm"/>
    <property type="evidence" value="ECO:0007669"/>
    <property type="project" value="TreeGrafter"/>
</dbReference>
<dbReference type="Pfam" id="PF12470">
    <property type="entry name" value="SUFU_C"/>
    <property type="match status" value="1"/>
</dbReference>
<gene>
    <name evidence="5" type="primary">LOC100898165</name>
</gene>
<dbReference type="RefSeq" id="XP_003740661.1">
    <property type="nucleotide sequence ID" value="XM_003740613.1"/>
</dbReference>
<dbReference type="Pfam" id="PF05076">
    <property type="entry name" value="SUFU"/>
    <property type="match status" value="1"/>
</dbReference>
<evidence type="ECO:0000313" key="4">
    <source>
        <dbReference type="Proteomes" id="UP000694867"/>
    </source>
</evidence>
<name>A0AAJ6VVZ0_9ACAR</name>
<dbReference type="CTD" id="41565"/>
<accession>A0AAJ6VVZ0</accession>
<evidence type="ECO:0000259" key="2">
    <source>
        <dbReference type="Pfam" id="PF05076"/>
    </source>
</evidence>
<dbReference type="Gene3D" id="3.30.1360.230">
    <property type="entry name" value="Sufu, C-terminal domain"/>
    <property type="match status" value="1"/>
</dbReference>
<dbReference type="InterPro" id="IPR020941">
    <property type="entry name" value="SUFU-like_domain"/>
</dbReference>
<dbReference type="PANTHER" id="PTHR10928:SF2">
    <property type="entry name" value="SUPPRESSOR OF FUSED HOMOLOG"/>
    <property type="match status" value="1"/>
</dbReference>
<keyword evidence="4" id="KW-1185">Reference proteome</keyword>
<feature type="region of interest" description="Disordered" evidence="1">
    <location>
        <begin position="271"/>
        <end position="299"/>
    </location>
</feature>
<dbReference type="GO" id="GO:0005634">
    <property type="term" value="C:nucleus"/>
    <property type="evidence" value="ECO:0007669"/>
    <property type="project" value="TreeGrafter"/>
</dbReference>
<dbReference type="PIRSF" id="PIRSF011844">
    <property type="entry name" value="Suppressor_of_fused_protein"/>
    <property type="match status" value="1"/>
</dbReference>
<evidence type="ECO:0000256" key="1">
    <source>
        <dbReference type="SAM" id="MobiDB-lite"/>
    </source>
</evidence>
<feature type="domain" description="Suppressor of fused C-terminal" evidence="3">
    <location>
        <begin position="243"/>
        <end position="419"/>
    </location>
</feature>
<dbReference type="InterPro" id="IPR016591">
    <property type="entry name" value="Suppressor_of_fused_euk"/>
</dbReference>
<dbReference type="SUPFAM" id="SSF103359">
    <property type="entry name" value="Suppressor of Fused, N-terminal domain"/>
    <property type="match status" value="1"/>
</dbReference>
<dbReference type="PANTHER" id="PTHR10928">
    <property type="entry name" value="SUPPRESSOR OF FUSED"/>
    <property type="match status" value="1"/>
</dbReference>
<dbReference type="InterPro" id="IPR038489">
    <property type="entry name" value="SUFU_C_sf"/>
</dbReference>
<evidence type="ECO:0000259" key="3">
    <source>
        <dbReference type="Pfam" id="PF12470"/>
    </source>
</evidence>
<dbReference type="InterPro" id="IPR037181">
    <property type="entry name" value="SUFU_N"/>
</dbReference>
<sequence length="425" mass="46882">MACNAGAVPFCQQQQLTVIPAGLQALYTACSALYTDQPNPLQVAAVVKYWLGGPDPLDYISMYSHAGDPENEVPPHWHYVSFGLSDLHGDGRVHDITGSDTPSGFGFELTFRLKKEEGDAAPPTWPAAVMQGLAKYVFQSDNFLCEGDHVSWHCPLDNSESRIQHMLMALDPQLRTVQTPFGSVQFIQIVGVCNEELKSAQHWNGRSFLDLMKAVPGAGGPWLVTDMRRGESIFEIDTDVEEAVQMGIAEDGSDLSGVGAKISWSEEMLPPNMTTTVSENPERGNVESPTFGKNDEEGLEEGMPLPTKRLKASHIQINLEAGLLLPLMLKGRLQHGRHFTFKSALDSSALTFVVASVRGAFVTEDEPFGCQGQWCQILIQDDLLQDMIEDMDHLSKAESQNLSLPKTYNYPHHHLSITILPEDDF</sequence>
<feature type="domain" description="Suppressor of fused-like" evidence="2">
    <location>
        <begin position="53"/>
        <end position="229"/>
    </location>
</feature>
<dbReference type="GeneID" id="100898165"/>
<protein>
    <submittedName>
        <fullName evidence="5">Suppressor of fused homolog</fullName>
    </submittedName>
</protein>
<dbReference type="KEGG" id="goe:100898165"/>
<dbReference type="InterPro" id="IPR024314">
    <property type="entry name" value="SUFU_C"/>
</dbReference>
<proteinExistence type="predicted"/>
<organism evidence="4 5">
    <name type="scientific">Galendromus occidentalis</name>
    <name type="common">western predatory mite</name>
    <dbReference type="NCBI Taxonomy" id="34638"/>
    <lineage>
        <taxon>Eukaryota</taxon>
        <taxon>Metazoa</taxon>
        <taxon>Ecdysozoa</taxon>
        <taxon>Arthropoda</taxon>
        <taxon>Chelicerata</taxon>
        <taxon>Arachnida</taxon>
        <taxon>Acari</taxon>
        <taxon>Parasitiformes</taxon>
        <taxon>Mesostigmata</taxon>
        <taxon>Gamasina</taxon>
        <taxon>Phytoseioidea</taxon>
        <taxon>Phytoseiidae</taxon>
        <taxon>Typhlodrominae</taxon>
        <taxon>Galendromus</taxon>
    </lineage>
</organism>
<reference evidence="5" key="1">
    <citation type="submission" date="2025-08" db="UniProtKB">
        <authorList>
            <consortium name="RefSeq"/>
        </authorList>
    </citation>
    <scope>IDENTIFICATION</scope>
</reference>